<dbReference type="CDD" id="cd02197">
    <property type="entry name" value="HypE"/>
    <property type="match status" value="1"/>
</dbReference>
<dbReference type="Gene3D" id="3.30.1330.10">
    <property type="entry name" value="PurM-like, N-terminal domain"/>
    <property type="match status" value="1"/>
</dbReference>
<protein>
    <submittedName>
        <fullName evidence="4">Hydrogenase expression/formation protein HypE</fullName>
    </submittedName>
</protein>
<dbReference type="NCBIfam" id="TIGR02124">
    <property type="entry name" value="hypE"/>
    <property type="match status" value="1"/>
</dbReference>
<dbReference type="OrthoDB" id="9801934at2"/>
<dbReference type="HOGENOM" id="CLU_049733_0_0_11"/>
<dbReference type="InterPro" id="IPR036921">
    <property type="entry name" value="PurM-like_N_sf"/>
</dbReference>
<dbReference type="PANTHER" id="PTHR30303">
    <property type="entry name" value="HYDROGENASE ISOENZYMES FORMATION PROTEIN HYPE"/>
    <property type="match status" value="1"/>
</dbReference>
<dbReference type="Proteomes" id="UP000010445">
    <property type="component" value="Unassembled WGS sequence"/>
</dbReference>
<dbReference type="PANTHER" id="PTHR30303:SF0">
    <property type="entry name" value="CARBAMOYL DEHYDRATASE HYPE"/>
    <property type="match status" value="1"/>
</dbReference>
<dbReference type="Pfam" id="PF02769">
    <property type="entry name" value="AIRS_C"/>
    <property type="match status" value="1"/>
</dbReference>
<dbReference type="InterPro" id="IPR010918">
    <property type="entry name" value="PurM-like_C_dom"/>
</dbReference>
<dbReference type="Gene3D" id="3.90.650.10">
    <property type="entry name" value="PurM-like C-terminal domain"/>
    <property type="match status" value="1"/>
</dbReference>
<comment type="similarity">
    <text evidence="1">Belongs to the HypE family.</text>
</comment>
<reference evidence="4 5" key="1">
    <citation type="submission" date="2012-05" db="EMBL/GenBank/DDBJ databases">
        <authorList>
            <person name="Weinstock G."/>
            <person name="Sodergren E."/>
            <person name="Lobos E.A."/>
            <person name="Fulton L."/>
            <person name="Fulton R."/>
            <person name="Courtney L."/>
            <person name="Fronick C."/>
            <person name="O'Laughlin M."/>
            <person name="Godfrey J."/>
            <person name="Wilson R.M."/>
            <person name="Miner T."/>
            <person name="Farmer C."/>
            <person name="Delehaunty K."/>
            <person name="Cordes M."/>
            <person name="Minx P."/>
            <person name="Tomlinson C."/>
            <person name="Chen J."/>
            <person name="Wollam A."/>
            <person name="Pepin K.H."/>
            <person name="Bhonagiri V."/>
            <person name="Zhang X."/>
            <person name="Suruliraj S."/>
            <person name="Warren W."/>
            <person name="Mitreva M."/>
            <person name="Mardis E.R."/>
            <person name="Wilson R.K."/>
        </authorList>
    </citation>
    <scope>NUCLEOTIDE SEQUENCE [LARGE SCALE GENOMIC DNA]</scope>
    <source>
        <strain evidence="4 5">F0235</strain>
    </source>
</reference>
<dbReference type="GO" id="GO:0051604">
    <property type="term" value="P:protein maturation"/>
    <property type="evidence" value="ECO:0007669"/>
    <property type="project" value="TreeGrafter"/>
</dbReference>
<accession>L1M8U6</accession>
<organism evidence="4 5">
    <name type="scientific">Corynebacterium durum F0235</name>
    <dbReference type="NCBI Taxonomy" id="1035195"/>
    <lineage>
        <taxon>Bacteria</taxon>
        <taxon>Bacillati</taxon>
        <taxon>Actinomycetota</taxon>
        <taxon>Actinomycetes</taxon>
        <taxon>Mycobacteriales</taxon>
        <taxon>Corynebacteriaceae</taxon>
        <taxon>Corynebacterium</taxon>
    </lineage>
</organism>
<name>L1M8U6_9CORY</name>
<dbReference type="eggNOG" id="COG0309">
    <property type="taxonomic scope" value="Bacteria"/>
</dbReference>
<dbReference type="PIRSF" id="PIRSF005644">
    <property type="entry name" value="Hdrgns_mtr_HypE"/>
    <property type="match status" value="1"/>
</dbReference>
<dbReference type="SUPFAM" id="SSF55326">
    <property type="entry name" value="PurM N-terminal domain-like"/>
    <property type="match status" value="1"/>
</dbReference>
<gene>
    <name evidence="4" type="ORF">HMPREF9997_02730</name>
</gene>
<evidence type="ECO:0000313" key="5">
    <source>
        <dbReference type="Proteomes" id="UP000010445"/>
    </source>
</evidence>
<keyword evidence="5" id="KW-1185">Reference proteome</keyword>
<feature type="domain" description="PurM-like C-terminal" evidence="3">
    <location>
        <begin position="203"/>
        <end position="352"/>
    </location>
</feature>
<dbReference type="EMBL" id="AMEM01000044">
    <property type="protein sequence ID" value="EKX87404.1"/>
    <property type="molecule type" value="Genomic_DNA"/>
</dbReference>
<feature type="domain" description="PurM-like N-terminal" evidence="2">
    <location>
        <begin position="90"/>
        <end position="193"/>
    </location>
</feature>
<dbReference type="PATRIC" id="fig|1035195.3.peg.2445"/>
<dbReference type="Pfam" id="PF00586">
    <property type="entry name" value="AIRS"/>
    <property type="match status" value="1"/>
</dbReference>
<evidence type="ECO:0000313" key="4">
    <source>
        <dbReference type="EMBL" id="EKX87404.1"/>
    </source>
</evidence>
<dbReference type="InterPro" id="IPR011854">
    <property type="entry name" value="HypE"/>
</dbReference>
<evidence type="ECO:0000256" key="1">
    <source>
        <dbReference type="ARBA" id="ARBA00006243"/>
    </source>
</evidence>
<evidence type="ECO:0000259" key="3">
    <source>
        <dbReference type="Pfam" id="PF02769"/>
    </source>
</evidence>
<sequence>MDPKNRLNDNEDTVNTNINRVRARPFRLTDDYVTLAHGSGGKASAALVENVFYGGYGNEVLDARGDSAVLALTDLAAAGSASGGASGADAASLAFSTDSYVVNPINFPGGCIGELAINGTVNDLAVAGAEPAVISVAFILEEGLPIAELRHQAEAMRVAAERAGVRIVAGDTKVVPQGACDKMYITTAGVGMVPAGRLMQKPQVGDRILLSGPIADHGMAVMLARGDLAIAAPIESDTQAINHYTSALFNAVSPHWLRDATRGGLATVMNELARDTGLGIVLDDAAISVRDLTRGACDMLGIDPLYVANEGTFVAVVSDAEADAALEALRAAGCPEAVSIGRIVEEPASSVVLTTGFGGTRMVDMLVGDPLPRIC</sequence>
<dbReference type="InterPro" id="IPR036676">
    <property type="entry name" value="PurM-like_C_sf"/>
</dbReference>
<dbReference type="AlphaFoldDB" id="L1M8U6"/>
<evidence type="ECO:0000259" key="2">
    <source>
        <dbReference type="Pfam" id="PF00586"/>
    </source>
</evidence>
<dbReference type="InterPro" id="IPR016188">
    <property type="entry name" value="PurM-like_N"/>
</dbReference>
<proteinExistence type="inferred from homology"/>
<comment type="caution">
    <text evidence="4">The sequence shown here is derived from an EMBL/GenBank/DDBJ whole genome shotgun (WGS) entry which is preliminary data.</text>
</comment>
<dbReference type="STRING" id="1035195.HMPREF9997_02730"/>
<dbReference type="RefSeq" id="WP_006062533.1">
    <property type="nucleotide sequence ID" value="NZ_KB290826.1"/>
</dbReference>
<dbReference type="SUPFAM" id="SSF56042">
    <property type="entry name" value="PurM C-terminal domain-like"/>
    <property type="match status" value="1"/>
</dbReference>